<reference evidence="3 4" key="1">
    <citation type="journal article" date="2007" name="Nature">
        <title>Evolution of genes and genomes on the Drosophila phylogeny.</title>
        <authorList>
            <consortium name="Drosophila 12 Genomes Consortium"/>
            <person name="Clark A.G."/>
            <person name="Eisen M.B."/>
            <person name="Smith D.R."/>
            <person name="Bergman C.M."/>
            <person name="Oliver B."/>
            <person name="Markow T.A."/>
            <person name="Kaufman T.C."/>
            <person name="Kellis M."/>
            <person name="Gelbart W."/>
            <person name="Iyer V.N."/>
            <person name="Pollard D.A."/>
            <person name="Sackton T.B."/>
            <person name="Larracuente A.M."/>
            <person name="Singh N.D."/>
            <person name="Abad J.P."/>
            <person name="Abt D.N."/>
            <person name="Adryan B."/>
            <person name="Aguade M."/>
            <person name="Akashi H."/>
            <person name="Anderson W.W."/>
            <person name="Aquadro C.F."/>
            <person name="Ardell D.H."/>
            <person name="Arguello R."/>
            <person name="Artieri C.G."/>
            <person name="Barbash D.A."/>
            <person name="Barker D."/>
            <person name="Barsanti P."/>
            <person name="Batterham P."/>
            <person name="Batzoglou S."/>
            <person name="Begun D."/>
            <person name="Bhutkar A."/>
            <person name="Blanco E."/>
            <person name="Bosak S.A."/>
            <person name="Bradley R.K."/>
            <person name="Brand A.D."/>
            <person name="Brent M.R."/>
            <person name="Brooks A.N."/>
            <person name="Brown R.H."/>
            <person name="Butlin R.K."/>
            <person name="Caggese C."/>
            <person name="Calvi B.R."/>
            <person name="Bernardo de Carvalho A."/>
            <person name="Caspi A."/>
            <person name="Castrezana S."/>
            <person name="Celniker S.E."/>
            <person name="Chang J.L."/>
            <person name="Chapple C."/>
            <person name="Chatterji S."/>
            <person name="Chinwalla A."/>
            <person name="Civetta A."/>
            <person name="Clifton S.W."/>
            <person name="Comeron J.M."/>
            <person name="Costello J.C."/>
            <person name="Coyne J.A."/>
            <person name="Daub J."/>
            <person name="David R.G."/>
            <person name="Delcher A.L."/>
            <person name="Delehaunty K."/>
            <person name="Do C.B."/>
            <person name="Ebling H."/>
            <person name="Edwards K."/>
            <person name="Eickbush T."/>
            <person name="Evans J.D."/>
            <person name="Filipski A."/>
            <person name="Findeiss S."/>
            <person name="Freyhult E."/>
            <person name="Fulton L."/>
            <person name="Fulton R."/>
            <person name="Garcia A.C."/>
            <person name="Gardiner A."/>
            <person name="Garfield D.A."/>
            <person name="Garvin B.E."/>
            <person name="Gibson G."/>
            <person name="Gilbert D."/>
            <person name="Gnerre S."/>
            <person name="Godfrey J."/>
            <person name="Good R."/>
            <person name="Gotea V."/>
            <person name="Gravely B."/>
            <person name="Greenberg A.J."/>
            <person name="Griffiths-Jones S."/>
            <person name="Gross S."/>
            <person name="Guigo R."/>
            <person name="Gustafson E.A."/>
            <person name="Haerty W."/>
            <person name="Hahn M.W."/>
            <person name="Halligan D.L."/>
            <person name="Halpern A.L."/>
            <person name="Halter G.M."/>
            <person name="Han M.V."/>
            <person name="Heger A."/>
            <person name="Hillier L."/>
            <person name="Hinrichs A.S."/>
            <person name="Holmes I."/>
            <person name="Hoskins R.A."/>
            <person name="Hubisz M.J."/>
            <person name="Hultmark D."/>
            <person name="Huntley M.A."/>
            <person name="Jaffe D.B."/>
            <person name="Jagadeeshan S."/>
            <person name="Jeck W.R."/>
            <person name="Johnson J."/>
            <person name="Jones C.D."/>
            <person name="Jordan W.C."/>
            <person name="Karpen G.H."/>
            <person name="Kataoka E."/>
            <person name="Keightley P.D."/>
            <person name="Kheradpour P."/>
            <person name="Kirkness E.F."/>
            <person name="Koerich L.B."/>
            <person name="Kristiansen K."/>
            <person name="Kudrna D."/>
            <person name="Kulathinal R.J."/>
            <person name="Kumar S."/>
            <person name="Kwok R."/>
            <person name="Lander E."/>
            <person name="Langley C.H."/>
            <person name="Lapoint R."/>
            <person name="Lazzaro B.P."/>
            <person name="Lee S.J."/>
            <person name="Levesque L."/>
            <person name="Li R."/>
            <person name="Lin C.F."/>
            <person name="Lin M.F."/>
            <person name="Lindblad-Toh K."/>
            <person name="Llopart A."/>
            <person name="Long M."/>
            <person name="Low L."/>
            <person name="Lozovsky E."/>
            <person name="Lu J."/>
            <person name="Luo M."/>
            <person name="Machado C.A."/>
            <person name="Makalowski W."/>
            <person name="Marzo M."/>
            <person name="Matsuda M."/>
            <person name="Matzkin L."/>
            <person name="McAllister B."/>
            <person name="McBride C.S."/>
            <person name="McKernan B."/>
            <person name="McKernan K."/>
            <person name="Mendez-Lago M."/>
            <person name="Minx P."/>
            <person name="Mollenhauer M.U."/>
            <person name="Montooth K."/>
            <person name="Mount S.M."/>
            <person name="Mu X."/>
            <person name="Myers E."/>
            <person name="Negre B."/>
            <person name="Newfeld S."/>
            <person name="Nielsen R."/>
            <person name="Noor M.A."/>
            <person name="O'Grady P."/>
            <person name="Pachter L."/>
            <person name="Papaceit M."/>
            <person name="Parisi M.J."/>
            <person name="Parisi M."/>
            <person name="Parts L."/>
            <person name="Pedersen J.S."/>
            <person name="Pesole G."/>
            <person name="Phillippy A.M."/>
            <person name="Ponting C.P."/>
            <person name="Pop M."/>
            <person name="Porcelli D."/>
            <person name="Powell J.R."/>
            <person name="Prohaska S."/>
            <person name="Pruitt K."/>
            <person name="Puig M."/>
            <person name="Quesneville H."/>
            <person name="Ram K.R."/>
            <person name="Rand D."/>
            <person name="Rasmussen M.D."/>
            <person name="Reed L.K."/>
            <person name="Reenan R."/>
            <person name="Reily A."/>
            <person name="Remington K.A."/>
            <person name="Rieger T.T."/>
            <person name="Ritchie M.G."/>
            <person name="Robin C."/>
            <person name="Rogers Y.H."/>
            <person name="Rohde C."/>
            <person name="Rozas J."/>
            <person name="Rubenfield M.J."/>
            <person name="Ruiz A."/>
            <person name="Russo S."/>
            <person name="Salzberg S.L."/>
            <person name="Sanchez-Gracia A."/>
            <person name="Saranga D.J."/>
            <person name="Sato H."/>
            <person name="Schaeffer S.W."/>
            <person name="Schatz M.C."/>
            <person name="Schlenke T."/>
            <person name="Schwartz R."/>
            <person name="Segarra C."/>
            <person name="Singh R.S."/>
            <person name="Sirot L."/>
            <person name="Sirota M."/>
            <person name="Sisneros N.B."/>
            <person name="Smith C.D."/>
            <person name="Smith T.F."/>
            <person name="Spieth J."/>
            <person name="Stage D.E."/>
            <person name="Stark A."/>
            <person name="Stephan W."/>
            <person name="Strausberg R.L."/>
            <person name="Strempel S."/>
            <person name="Sturgill D."/>
            <person name="Sutton G."/>
            <person name="Sutton G.G."/>
            <person name="Tao W."/>
            <person name="Teichmann S."/>
            <person name="Tobari Y.N."/>
            <person name="Tomimura Y."/>
            <person name="Tsolas J.M."/>
            <person name="Valente V.L."/>
            <person name="Venter E."/>
            <person name="Venter J.C."/>
            <person name="Vicario S."/>
            <person name="Vieira F.G."/>
            <person name="Vilella A.J."/>
            <person name="Villasante A."/>
            <person name="Walenz B."/>
            <person name="Wang J."/>
            <person name="Wasserman M."/>
            <person name="Watts T."/>
            <person name="Wilson D."/>
            <person name="Wilson R.K."/>
            <person name="Wing R.A."/>
            <person name="Wolfner M.F."/>
            <person name="Wong A."/>
            <person name="Wong G.K."/>
            <person name="Wu C.I."/>
            <person name="Wu G."/>
            <person name="Yamamoto D."/>
            <person name="Yang H.P."/>
            <person name="Yang S.P."/>
            <person name="Yorke J.A."/>
            <person name="Yoshida K."/>
            <person name="Zdobnov E."/>
            <person name="Zhang P."/>
            <person name="Zhang Y."/>
            <person name="Zimin A.V."/>
            <person name="Baldwin J."/>
            <person name="Abdouelleil A."/>
            <person name="Abdulkadir J."/>
            <person name="Abebe A."/>
            <person name="Abera B."/>
            <person name="Abreu J."/>
            <person name="Acer S.C."/>
            <person name="Aftuck L."/>
            <person name="Alexander A."/>
            <person name="An P."/>
            <person name="Anderson E."/>
            <person name="Anderson S."/>
            <person name="Arachi H."/>
            <person name="Azer M."/>
            <person name="Bachantsang P."/>
            <person name="Barry A."/>
            <person name="Bayul T."/>
            <person name="Berlin A."/>
            <person name="Bessette D."/>
            <person name="Bloom T."/>
            <person name="Blye J."/>
            <person name="Boguslavskiy L."/>
            <person name="Bonnet C."/>
            <person name="Boukhgalter B."/>
            <person name="Bourzgui I."/>
            <person name="Brown A."/>
            <person name="Cahill P."/>
            <person name="Channer S."/>
            <person name="Cheshatsang Y."/>
            <person name="Chuda L."/>
            <person name="Citroen M."/>
            <person name="Collymore A."/>
            <person name="Cooke P."/>
            <person name="Costello M."/>
            <person name="D'Aco K."/>
            <person name="Daza R."/>
            <person name="De Haan G."/>
            <person name="DeGray S."/>
            <person name="DeMaso C."/>
            <person name="Dhargay N."/>
            <person name="Dooley K."/>
            <person name="Dooley E."/>
            <person name="Doricent M."/>
            <person name="Dorje P."/>
            <person name="Dorjee K."/>
            <person name="Dupes A."/>
            <person name="Elong R."/>
            <person name="Falk J."/>
            <person name="Farina A."/>
            <person name="Faro S."/>
            <person name="Ferguson D."/>
            <person name="Fisher S."/>
            <person name="Foley C.D."/>
            <person name="Franke A."/>
            <person name="Friedrich D."/>
            <person name="Gadbois L."/>
            <person name="Gearin G."/>
            <person name="Gearin C.R."/>
            <person name="Giannoukos G."/>
            <person name="Goode T."/>
            <person name="Graham J."/>
            <person name="Grandbois E."/>
            <person name="Grewal S."/>
            <person name="Gyaltsen K."/>
            <person name="Hafez N."/>
            <person name="Hagos B."/>
            <person name="Hall J."/>
            <person name="Henson C."/>
            <person name="Hollinger A."/>
            <person name="Honan T."/>
            <person name="Huard M.D."/>
            <person name="Hughes L."/>
            <person name="Hurhula B."/>
            <person name="Husby M.E."/>
            <person name="Kamat A."/>
            <person name="Kanga B."/>
            <person name="Kashin S."/>
            <person name="Khazanovich D."/>
            <person name="Kisner P."/>
            <person name="Lance K."/>
            <person name="Lara M."/>
            <person name="Lee W."/>
            <person name="Lennon N."/>
            <person name="Letendre F."/>
            <person name="LeVine R."/>
            <person name="Lipovsky A."/>
            <person name="Liu X."/>
            <person name="Liu J."/>
            <person name="Liu S."/>
            <person name="Lokyitsang T."/>
            <person name="Lokyitsang Y."/>
            <person name="Lubonja R."/>
            <person name="Lui A."/>
            <person name="MacDonald P."/>
            <person name="Magnisalis V."/>
            <person name="Maru K."/>
            <person name="Matthews C."/>
            <person name="McCusker W."/>
            <person name="McDonough S."/>
            <person name="Mehta T."/>
            <person name="Meldrim J."/>
            <person name="Meneus L."/>
            <person name="Mihai O."/>
            <person name="Mihalev A."/>
            <person name="Mihova T."/>
            <person name="Mittelman R."/>
            <person name="Mlenga V."/>
            <person name="Montmayeur A."/>
            <person name="Mulrain L."/>
            <person name="Navidi A."/>
            <person name="Naylor J."/>
            <person name="Negash T."/>
            <person name="Nguyen T."/>
            <person name="Nguyen N."/>
            <person name="Nicol R."/>
            <person name="Norbu C."/>
            <person name="Norbu N."/>
            <person name="Novod N."/>
            <person name="O'Neill B."/>
            <person name="Osman S."/>
            <person name="Markiewicz E."/>
            <person name="Oyono O.L."/>
            <person name="Patti C."/>
            <person name="Phunkhang P."/>
            <person name="Pierre F."/>
            <person name="Priest M."/>
            <person name="Raghuraman S."/>
            <person name="Rege F."/>
            <person name="Reyes R."/>
            <person name="Rise C."/>
            <person name="Rogov P."/>
            <person name="Ross K."/>
            <person name="Ryan E."/>
            <person name="Settipalli S."/>
            <person name="Shea T."/>
            <person name="Sherpa N."/>
            <person name="Shi L."/>
            <person name="Shih D."/>
            <person name="Sparrow T."/>
            <person name="Spaulding J."/>
            <person name="Stalker J."/>
            <person name="Stange-Thomann N."/>
            <person name="Stavropoulos S."/>
            <person name="Stone C."/>
            <person name="Strader C."/>
            <person name="Tesfaye S."/>
            <person name="Thomson T."/>
            <person name="Thoulutsang Y."/>
            <person name="Thoulutsang D."/>
            <person name="Topham K."/>
            <person name="Topping I."/>
            <person name="Tsamla T."/>
            <person name="Vassiliev H."/>
            <person name="Vo A."/>
            <person name="Wangchuk T."/>
            <person name="Wangdi T."/>
            <person name="Weiand M."/>
            <person name="Wilkinson J."/>
            <person name="Wilson A."/>
            <person name="Yadav S."/>
            <person name="Young G."/>
            <person name="Yu Q."/>
            <person name="Zembek L."/>
            <person name="Zhong D."/>
            <person name="Zimmer A."/>
            <person name="Zwirko Z."/>
            <person name="Jaffe D.B."/>
            <person name="Alvarez P."/>
            <person name="Brockman W."/>
            <person name="Butler J."/>
            <person name="Chin C."/>
            <person name="Gnerre S."/>
            <person name="Grabherr M."/>
            <person name="Kleber M."/>
            <person name="Mauceli E."/>
            <person name="MacCallum I."/>
        </authorList>
    </citation>
    <scope>NUCLEOTIDE SEQUENCE [LARGE SCALE GENOMIC DNA]</scope>
    <source>
        <strain evidence="4">Tucson 15081-1352.22</strain>
    </source>
</reference>
<keyword evidence="4" id="KW-1185">Reference proteome</keyword>
<evidence type="ECO:0000256" key="1">
    <source>
        <dbReference type="SAM" id="MobiDB-lite"/>
    </source>
</evidence>
<name>B4KSB5_DROMO</name>
<organism evidence="3 4">
    <name type="scientific">Drosophila mojavensis</name>
    <name type="common">Fruit fly</name>
    <dbReference type="NCBI Taxonomy" id="7230"/>
    <lineage>
        <taxon>Eukaryota</taxon>
        <taxon>Metazoa</taxon>
        <taxon>Ecdysozoa</taxon>
        <taxon>Arthropoda</taxon>
        <taxon>Hexapoda</taxon>
        <taxon>Insecta</taxon>
        <taxon>Pterygota</taxon>
        <taxon>Neoptera</taxon>
        <taxon>Endopterygota</taxon>
        <taxon>Diptera</taxon>
        <taxon>Brachycera</taxon>
        <taxon>Muscomorpha</taxon>
        <taxon>Ephydroidea</taxon>
        <taxon>Drosophilidae</taxon>
        <taxon>Drosophila</taxon>
    </lineage>
</organism>
<dbReference type="OrthoDB" id="7869716at2759"/>
<keyword evidence="2" id="KW-0472">Membrane</keyword>
<evidence type="ECO:0000313" key="4">
    <source>
        <dbReference type="Proteomes" id="UP000009192"/>
    </source>
</evidence>
<feature type="transmembrane region" description="Helical" evidence="2">
    <location>
        <begin position="191"/>
        <end position="207"/>
    </location>
</feature>
<dbReference type="Proteomes" id="UP000009192">
    <property type="component" value="Unassembled WGS sequence"/>
</dbReference>
<proteinExistence type="predicted"/>
<keyword evidence="2" id="KW-0812">Transmembrane</keyword>
<feature type="compositionally biased region" description="Basic residues" evidence="1">
    <location>
        <begin position="244"/>
        <end position="253"/>
    </location>
</feature>
<evidence type="ECO:0008006" key="5">
    <source>
        <dbReference type="Google" id="ProtNLM"/>
    </source>
</evidence>
<dbReference type="eggNOG" id="KOG3882">
    <property type="taxonomic scope" value="Eukaryota"/>
</dbReference>
<dbReference type="EMBL" id="CH933808">
    <property type="protein sequence ID" value="EDW08397.1"/>
    <property type="molecule type" value="Genomic_DNA"/>
</dbReference>
<dbReference type="InParanoid" id="B4KSB5"/>
<dbReference type="OMA" id="KLTEYLW"/>
<evidence type="ECO:0000313" key="3">
    <source>
        <dbReference type="EMBL" id="EDW08397.1"/>
    </source>
</evidence>
<protein>
    <recommendedName>
        <fullName evidence="5">Tetraspanin</fullName>
    </recommendedName>
</protein>
<accession>B4KSB5</accession>
<sequence length="263" mass="29860">MTKVCSCLSVSPGLVIEIHILLLGVAIFFLFDLYNHAFRHSVEGLNTSISLVGLSPRMTLARGITLCIVIVNSILGIRLARSMTLFKFFVYMLLGAYNAYMSLAIAVSRFLYTDRFRYFTDTMLLYSWNMGKYKQIELLYDCCGMHGVMDYILTDRPWSKDVCCGLPLCKGCEVPFYEDMKTIERQIARDNIALCIATIIGLVFVLLRKMSVVIVEDPYESESSDYSEDDTTELPPLRSTRDLKNRKRTKGTPKKTTAPESVL</sequence>
<dbReference type="AlphaFoldDB" id="B4KSB5"/>
<feature type="region of interest" description="Disordered" evidence="1">
    <location>
        <begin position="220"/>
        <end position="263"/>
    </location>
</feature>
<gene>
    <name evidence="3" type="primary">Dmoj\GI19602</name>
    <name evidence="3" type="ORF">Dmoj_GI19602</name>
</gene>
<dbReference type="PhylomeDB" id="B4KSB5"/>
<feature type="transmembrane region" description="Helical" evidence="2">
    <location>
        <begin position="89"/>
        <end position="112"/>
    </location>
</feature>
<dbReference type="FunCoup" id="B4KSB5">
    <property type="interactions" value="25"/>
</dbReference>
<dbReference type="KEGG" id="dmo:Dmoj_GI19602"/>
<feature type="transmembrane region" description="Helical" evidence="2">
    <location>
        <begin position="18"/>
        <end position="38"/>
    </location>
</feature>
<dbReference type="HOGENOM" id="CLU_1074664_0_0_1"/>
<feature type="transmembrane region" description="Helical" evidence="2">
    <location>
        <begin position="59"/>
        <end position="77"/>
    </location>
</feature>
<feature type="compositionally biased region" description="Acidic residues" evidence="1">
    <location>
        <begin position="220"/>
        <end position="232"/>
    </location>
</feature>
<evidence type="ECO:0000256" key="2">
    <source>
        <dbReference type="SAM" id="Phobius"/>
    </source>
</evidence>
<keyword evidence="2" id="KW-1133">Transmembrane helix</keyword>